<feature type="compositionally biased region" description="Low complexity" evidence="3">
    <location>
        <begin position="276"/>
        <end position="288"/>
    </location>
</feature>
<dbReference type="InterPro" id="IPR038090">
    <property type="entry name" value="Cdt1_C_WH_dom_sf"/>
</dbReference>
<gene>
    <name evidence="5" type="ORF">F5878DRAFT_45256</name>
</gene>
<feature type="region of interest" description="Disordered" evidence="3">
    <location>
        <begin position="264"/>
        <end position="388"/>
    </location>
</feature>
<name>A0AA38UJL6_9AGAR</name>
<feature type="compositionally biased region" description="Low complexity" evidence="3">
    <location>
        <begin position="494"/>
        <end position="506"/>
    </location>
</feature>
<feature type="compositionally biased region" description="Polar residues" evidence="3">
    <location>
        <begin position="1"/>
        <end position="12"/>
    </location>
</feature>
<feature type="region of interest" description="Disordered" evidence="3">
    <location>
        <begin position="1"/>
        <end position="59"/>
    </location>
</feature>
<accession>A0AA38UJL6</accession>
<organism evidence="5 6">
    <name type="scientific">Lentinula raphanica</name>
    <dbReference type="NCBI Taxonomy" id="153919"/>
    <lineage>
        <taxon>Eukaryota</taxon>
        <taxon>Fungi</taxon>
        <taxon>Dikarya</taxon>
        <taxon>Basidiomycota</taxon>
        <taxon>Agaricomycotina</taxon>
        <taxon>Agaricomycetes</taxon>
        <taxon>Agaricomycetidae</taxon>
        <taxon>Agaricales</taxon>
        <taxon>Marasmiineae</taxon>
        <taxon>Omphalotaceae</taxon>
        <taxon>Lentinula</taxon>
    </lineage>
</organism>
<dbReference type="AlphaFoldDB" id="A0AA38UJL6"/>
<feature type="compositionally biased region" description="Polar residues" evidence="3">
    <location>
        <begin position="295"/>
        <end position="314"/>
    </location>
</feature>
<keyword evidence="2" id="KW-0131">Cell cycle</keyword>
<proteinExistence type="inferred from homology"/>
<keyword evidence="6" id="KW-1185">Reference proteome</keyword>
<dbReference type="Proteomes" id="UP001163846">
    <property type="component" value="Unassembled WGS sequence"/>
</dbReference>
<sequence>MSDVYSTLSISPQKKKRTAANFDADTLSPKKLRIAPPTPPATRARARDSPAESGDTLPPHLTRLQSIQTSLQQALSHALASCAASPSSDTGILRNVVNHISLGQYAGLTTSFTVEDLRRLCWLWEWDGKTIKHSTEDDDNPFLDSPTPPKDWTRGSMGFIVSPSTQFSKVEGKRVPAYGIGIEIEIDLDKDMGAGMAAVARWTSATEQRRALFCDKLHAWTKLHADEPVVPTVPLADLPTLASPLKASSLTRVFASMSPKSASLMKESLPVPPSSPSRCSSKSPAKPKFAIPASIRSTSPTKSTILFPSTPSSSRSERAPRIINLRTPTSSKTSIDDLPSEPSTPRGRDPTSVLQTPTTSRRQALYDRVRQRSLSSSPSKSQRIAEVPGGKVTKEQLLKMGQDEMRRRCLLGRLGGVAESVWMLFSSPNGMTSTPSVRKRRTLPLAEVATAVMKSSPVPISQAEANESLELLLSLCPFFLKQLTIGGEEWLEMSSSLPNDPSSPSKRTPPSPGKVDSAKELMTRSPKRVKREAGSLREVREIIRRELELHD</sequence>
<protein>
    <recommendedName>
        <fullName evidence="4">DNA replication factor Cdt1 C-terminal domain-containing protein</fullName>
    </recommendedName>
</protein>
<reference evidence="5" key="1">
    <citation type="submission" date="2022-08" db="EMBL/GenBank/DDBJ databases">
        <authorList>
            <consortium name="DOE Joint Genome Institute"/>
            <person name="Min B."/>
            <person name="Riley R."/>
            <person name="Sierra-Patev S."/>
            <person name="Naranjo-Ortiz M."/>
            <person name="Looney B."/>
            <person name="Konkel Z."/>
            <person name="Slot J.C."/>
            <person name="Sakamoto Y."/>
            <person name="Steenwyk J.L."/>
            <person name="Rokas A."/>
            <person name="Carro J."/>
            <person name="Camarero S."/>
            <person name="Ferreira P."/>
            <person name="Molpeceres G."/>
            <person name="Ruiz-Duenas F.J."/>
            <person name="Serrano A."/>
            <person name="Henrissat B."/>
            <person name="Drula E."/>
            <person name="Hughes K.W."/>
            <person name="Mata J.L."/>
            <person name="Ishikawa N.K."/>
            <person name="Vargas-Isla R."/>
            <person name="Ushijima S."/>
            <person name="Smith C.A."/>
            <person name="Ahrendt S."/>
            <person name="Andreopoulos W."/>
            <person name="He G."/>
            <person name="Labutti K."/>
            <person name="Lipzen A."/>
            <person name="Ng V."/>
            <person name="Sandor L."/>
            <person name="Barry K."/>
            <person name="Martinez A.T."/>
            <person name="Xiao Y."/>
            <person name="Gibbons J.G."/>
            <person name="Terashima K."/>
            <person name="Hibbett D.S."/>
            <person name="Grigoriev I.V."/>
        </authorList>
    </citation>
    <scope>NUCLEOTIDE SEQUENCE</scope>
    <source>
        <strain evidence="5">TFB9207</strain>
    </source>
</reference>
<evidence type="ECO:0000256" key="2">
    <source>
        <dbReference type="ARBA" id="ARBA00023306"/>
    </source>
</evidence>
<dbReference type="InterPro" id="IPR032054">
    <property type="entry name" value="Cdt1_C"/>
</dbReference>
<feature type="domain" description="DNA replication factor Cdt1 C-terminal" evidence="4">
    <location>
        <begin position="395"/>
        <end position="485"/>
    </location>
</feature>
<feature type="compositionally biased region" description="Polar residues" evidence="3">
    <location>
        <begin position="352"/>
        <end position="362"/>
    </location>
</feature>
<evidence type="ECO:0000313" key="5">
    <source>
        <dbReference type="EMBL" id="KAJ3840872.1"/>
    </source>
</evidence>
<dbReference type="Gene3D" id="1.10.10.1420">
    <property type="entry name" value="DNA replication factor Cdt1, C-terminal WH domain"/>
    <property type="match status" value="1"/>
</dbReference>
<evidence type="ECO:0000259" key="4">
    <source>
        <dbReference type="Pfam" id="PF16679"/>
    </source>
</evidence>
<comment type="similarity">
    <text evidence="1">Belongs to the Cdt1 family.</text>
</comment>
<feature type="compositionally biased region" description="Low complexity" evidence="3">
    <location>
        <begin position="372"/>
        <end position="382"/>
    </location>
</feature>
<dbReference type="Pfam" id="PF16679">
    <property type="entry name" value="CDT1_C"/>
    <property type="match status" value="1"/>
</dbReference>
<evidence type="ECO:0000313" key="6">
    <source>
        <dbReference type="Proteomes" id="UP001163846"/>
    </source>
</evidence>
<dbReference type="EMBL" id="MU806060">
    <property type="protein sequence ID" value="KAJ3840872.1"/>
    <property type="molecule type" value="Genomic_DNA"/>
</dbReference>
<evidence type="ECO:0000256" key="1">
    <source>
        <dbReference type="ARBA" id="ARBA00008356"/>
    </source>
</evidence>
<comment type="caution">
    <text evidence="5">The sequence shown here is derived from an EMBL/GenBank/DDBJ whole genome shotgun (WGS) entry which is preliminary data.</text>
</comment>
<evidence type="ECO:0000256" key="3">
    <source>
        <dbReference type="SAM" id="MobiDB-lite"/>
    </source>
</evidence>
<feature type="region of interest" description="Disordered" evidence="3">
    <location>
        <begin position="493"/>
        <end position="533"/>
    </location>
</feature>